<comment type="caution">
    <text evidence="2">The sequence shown here is derived from an EMBL/GenBank/DDBJ whole genome shotgun (WGS) entry which is preliminary data.</text>
</comment>
<dbReference type="Proteomes" id="UP001205861">
    <property type="component" value="Unassembled WGS sequence"/>
</dbReference>
<accession>A0ABT2BL49</accession>
<evidence type="ECO:0000313" key="2">
    <source>
        <dbReference type="EMBL" id="MCS0609236.1"/>
    </source>
</evidence>
<feature type="chain" id="PRO_5047175559" evidence="1">
    <location>
        <begin position="24"/>
        <end position="41"/>
    </location>
</feature>
<feature type="signal peptide" evidence="1">
    <location>
        <begin position="1"/>
        <end position="23"/>
    </location>
</feature>
<gene>
    <name evidence="2" type="ORF">NX773_13775</name>
</gene>
<protein>
    <submittedName>
        <fullName evidence="2">Uncharacterized protein</fullName>
    </submittedName>
</protein>
<organism evidence="2 3">
    <name type="scientific">Massilia solisilvae</name>
    <dbReference type="NCBI Taxonomy" id="1811225"/>
    <lineage>
        <taxon>Bacteria</taxon>
        <taxon>Pseudomonadati</taxon>
        <taxon>Pseudomonadota</taxon>
        <taxon>Betaproteobacteria</taxon>
        <taxon>Burkholderiales</taxon>
        <taxon>Oxalobacteraceae</taxon>
        <taxon>Telluria group</taxon>
        <taxon>Massilia</taxon>
    </lineage>
</organism>
<keyword evidence="3" id="KW-1185">Reference proteome</keyword>
<dbReference type="EMBL" id="JANUGV010000003">
    <property type="protein sequence ID" value="MCS0609236.1"/>
    <property type="molecule type" value="Genomic_DNA"/>
</dbReference>
<name>A0ABT2BL49_9BURK</name>
<proteinExistence type="predicted"/>
<evidence type="ECO:0000313" key="3">
    <source>
        <dbReference type="Proteomes" id="UP001205861"/>
    </source>
</evidence>
<dbReference type="RefSeq" id="WP_258856896.1">
    <property type="nucleotide sequence ID" value="NZ_JANUGV010000003.1"/>
</dbReference>
<reference evidence="2 3" key="1">
    <citation type="submission" date="2022-08" db="EMBL/GenBank/DDBJ databases">
        <title>Reclassification of Massilia species as members of the genera Telluria, Duganella, Pseudoduganella, Mokoshia gen. nov. and Zemynaea gen. nov. using orthogonal and non-orthogonal genome-based approaches.</title>
        <authorList>
            <person name="Bowman J.P."/>
        </authorList>
    </citation>
    <scope>NUCLEOTIDE SEQUENCE [LARGE SCALE GENOMIC DNA]</scope>
    <source>
        <strain evidence="2 3">JCM 31607</strain>
    </source>
</reference>
<evidence type="ECO:0000256" key="1">
    <source>
        <dbReference type="SAM" id="SignalP"/>
    </source>
</evidence>
<sequence length="41" mass="4241">MKLLIGCLLSVATFLTAPPAAHAQTAAGHEHAATQTTQRVI</sequence>
<keyword evidence="1" id="KW-0732">Signal</keyword>